<keyword evidence="2" id="KW-1185">Reference proteome</keyword>
<protein>
    <submittedName>
        <fullName evidence="1">Uncharacterized protein</fullName>
    </submittedName>
</protein>
<dbReference type="RefSeq" id="WP_128699886.1">
    <property type="nucleotide sequence ID" value="NZ_CP019384.1"/>
</dbReference>
<name>A0A410P4Y3_VELA1</name>
<sequence>MAQKVAKVGVKRQKGYLYFIDKAGDVSCAVMARGKKKGGKPKKVAKVGVDKKDGYLYFLDKAGDVACAKLIRGGKKKSKKK</sequence>
<evidence type="ECO:0000313" key="2">
    <source>
        <dbReference type="Proteomes" id="UP000287243"/>
    </source>
</evidence>
<evidence type="ECO:0000313" key="1">
    <source>
        <dbReference type="EMBL" id="QAT17180.1"/>
    </source>
</evidence>
<dbReference type="OrthoDB" id="9805523at2"/>
<dbReference type="EMBL" id="CP019384">
    <property type="protein sequence ID" value="QAT17180.1"/>
    <property type="molecule type" value="Genomic_DNA"/>
</dbReference>
<dbReference type="KEGG" id="vai:BU251_05265"/>
<dbReference type="AlphaFoldDB" id="A0A410P4Y3"/>
<organism evidence="1 2">
    <name type="scientific">Velamenicoccus archaeovorus</name>
    <dbReference type="NCBI Taxonomy" id="1930593"/>
    <lineage>
        <taxon>Bacteria</taxon>
        <taxon>Pseudomonadati</taxon>
        <taxon>Candidatus Omnitrophota</taxon>
        <taxon>Candidatus Velamenicoccus</taxon>
    </lineage>
</organism>
<dbReference type="Proteomes" id="UP000287243">
    <property type="component" value="Chromosome"/>
</dbReference>
<reference evidence="1 2" key="1">
    <citation type="submission" date="2017-01" db="EMBL/GenBank/DDBJ databases">
        <title>First insights into the biology of 'candidatus Vampirococcus archaeovorus'.</title>
        <authorList>
            <person name="Kizina J."/>
            <person name="Jordan S."/>
            <person name="Stueber K."/>
            <person name="Reinhardt R."/>
            <person name="Harder J."/>
        </authorList>
    </citation>
    <scope>NUCLEOTIDE SEQUENCE [LARGE SCALE GENOMIC DNA]</scope>
    <source>
        <strain evidence="1 2">LiM</strain>
    </source>
</reference>
<accession>A0A410P4Y3</accession>
<proteinExistence type="predicted"/>
<gene>
    <name evidence="1" type="ORF">BU251_05265</name>
</gene>